<dbReference type="RefSeq" id="WP_126776923.1">
    <property type="nucleotide sequence ID" value="NZ_PIPM01000006.1"/>
</dbReference>
<accession>A0A432WGC8</accession>
<dbReference type="InterPro" id="IPR016032">
    <property type="entry name" value="Sig_transdc_resp-reg_C-effctor"/>
</dbReference>
<dbReference type="OrthoDB" id="9814495at2"/>
<dbReference type="Pfam" id="PF00196">
    <property type="entry name" value="GerE"/>
    <property type="match status" value="1"/>
</dbReference>
<protein>
    <submittedName>
        <fullName evidence="6">DNA-binding response regulator</fullName>
    </submittedName>
</protein>
<organism evidence="6 7">
    <name type="scientific">Aliidiomarina sanyensis</name>
    <dbReference type="NCBI Taxonomy" id="1249555"/>
    <lineage>
        <taxon>Bacteria</taxon>
        <taxon>Pseudomonadati</taxon>
        <taxon>Pseudomonadota</taxon>
        <taxon>Gammaproteobacteria</taxon>
        <taxon>Alteromonadales</taxon>
        <taxon>Idiomarinaceae</taxon>
        <taxon>Aliidiomarina</taxon>
    </lineage>
</organism>
<dbReference type="EMBL" id="PIPM01000006">
    <property type="protein sequence ID" value="RUO32795.1"/>
    <property type="molecule type" value="Genomic_DNA"/>
</dbReference>
<evidence type="ECO:0000256" key="2">
    <source>
        <dbReference type="ARBA" id="ARBA00023125"/>
    </source>
</evidence>
<dbReference type="GO" id="GO:0003677">
    <property type="term" value="F:DNA binding"/>
    <property type="evidence" value="ECO:0007669"/>
    <property type="project" value="UniProtKB-KW"/>
</dbReference>
<name>A0A432WGC8_9GAMM</name>
<dbReference type="SMART" id="SM00448">
    <property type="entry name" value="REC"/>
    <property type="match status" value="1"/>
</dbReference>
<dbReference type="Proteomes" id="UP000288405">
    <property type="component" value="Unassembled WGS sequence"/>
</dbReference>
<reference evidence="6 7" key="1">
    <citation type="journal article" date="2011" name="Front. Microbiol.">
        <title>Genomic signatures of strain selection and enhancement in Bacillus atrophaeus var. globigii, a historical biowarfare simulant.</title>
        <authorList>
            <person name="Gibbons H.S."/>
            <person name="Broomall S.M."/>
            <person name="McNew L.A."/>
            <person name="Daligault H."/>
            <person name="Chapman C."/>
            <person name="Bruce D."/>
            <person name="Karavis M."/>
            <person name="Krepps M."/>
            <person name="McGregor P.A."/>
            <person name="Hong C."/>
            <person name="Park K.H."/>
            <person name="Akmal A."/>
            <person name="Feldman A."/>
            <person name="Lin J.S."/>
            <person name="Chang W.E."/>
            <person name="Higgs B.W."/>
            <person name="Demirev P."/>
            <person name="Lindquist J."/>
            <person name="Liem A."/>
            <person name="Fochler E."/>
            <person name="Read T.D."/>
            <person name="Tapia R."/>
            <person name="Johnson S."/>
            <person name="Bishop-Lilly K.A."/>
            <person name="Detter C."/>
            <person name="Han C."/>
            <person name="Sozhamannan S."/>
            <person name="Rosenzweig C.N."/>
            <person name="Skowronski E.W."/>
        </authorList>
    </citation>
    <scope>NUCLEOTIDE SEQUENCE [LARGE SCALE GENOMIC DNA]</scope>
    <source>
        <strain evidence="6 7">GYP-17</strain>
    </source>
</reference>
<keyword evidence="1 3" id="KW-0597">Phosphoprotein</keyword>
<dbReference type="CDD" id="cd06170">
    <property type="entry name" value="LuxR_C_like"/>
    <property type="match status" value="1"/>
</dbReference>
<dbReference type="SMART" id="SM00421">
    <property type="entry name" value="HTH_LUXR"/>
    <property type="match status" value="1"/>
</dbReference>
<dbReference type="InterPro" id="IPR036388">
    <property type="entry name" value="WH-like_DNA-bd_sf"/>
</dbReference>
<dbReference type="InterPro" id="IPR051015">
    <property type="entry name" value="EvgA-like"/>
</dbReference>
<dbReference type="SUPFAM" id="SSF52172">
    <property type="entry name" value="CheY-like"/>
    <property type="match status" value="1"/>
</dbReference>
<dbReference type="CDD" id="cd17535">
    <property type="entry name" value="REC_NarL-like"/>
    <property type="match status" value="1"/>
</dbReference>
<proteinExistence type="predicted"/>
<evidence type="ECO:0000313" key="7">
    <source>
        <dbReference type="Proteomes" id="UP000288405"/>
    </source>
</evidence>
<evidence type="ECO:0000259" key="5">
    <source>
        <dbReference type="PROSITE" id="PS50110"/>
    </source>
</evidence>
<gene>
    <name evidence="6" type="ORF">CWE11_07100</name>
</gene>
<evidence type="ECO:0000256" key="1">
    <source>
        <dbReference type="ARBA" id="ARBA00022553"/>
    </source>
</evidence>
<keyword evidence="2 6" id="KW-0238">DNA-binding</keyword>
<dbReference type="InterPro" id="IPR000792">
    <property type="entry name" value="Tscrpt_reg_LuxR_C"/>
</dbReference>
<keyword evidence="7" id="KW-1185">Reference proteome</keyword>
<sequence length="213" mass="23594">MTRLLIADDHPLFREALQGALANHFSDLQIREADSLESTLDALATDDDIDLLLLDLHMPGAGDLYGLIRIRNDYPLLPIAVISGAEDVQVIGRCMGFGALGFIPKSMPSNQIAQAIASILDGDEWVPESVREQLAEVSQEDKELAEKIADLTPQQYKVLYYVHEGLLNKQIAYQLGITEATVKAHMTAIFRKLDVYNRTQAVLIAERLQLSPP</sequence>
<evidence type="ECO:0000259" key="4">
    <source>
        <dbReference type="PROSITE" id="PS50043"/>
    </source>
</evidence>
<dbReference type="PROSITE" id="PS50043">
    <property type="entry name" value="HTH_LUXR_2"/>
    <property type="match status" value="1"/>
</dbReference>
<dbReference type="InterPro" id="IPR011006">
    <property type="entry name" value="CheY-like_superfamily"/>
</dbReference>
<dbReference type="PANTHER" id="PTHR45566">
    <property type="entry name" value="HTH-TYPE TRANSCRIPTIONAL REGULATOR YHJB-RELATED"/>
    <property type="match status" value="1"/>
</dbReference>
<dbReference type="PANTHER" id="PTHR45566:SF1">
    <property type="entry name" value="HTH-TYPE TRANSCRIPTIONAL REGULATOR YHJB-RELATED"/>
    <property type="match status" value="1"/>
</dbReference>
<evidence type="ECO:0000313" key="6">
    <source>
        <dbReference type="EMBL" id="RUO32795.1"/>
    </source>
</evidence>
<feature type="modified residue" description="4-aspartylphosphate" evidence="3">
    <location>
        <position position="55"/>
    </location>
</feature>
<dbReference type="AlphaFoldDB" id="A0A432WGC8"/>
<evidence type="ECO:0000256" key="3">
    <source>
        <dbReference type="PROSITE-ProRule" id="PRU00169"/>
    </source>
</evidence>
<dbReference type="GO" id="GO:0006355">
    <property type="term" value="P:regulation of DNA-templated transcription"/>
    <property type="evidence" value="ECO:0007669"/>
    <property type="project" value="InterPro"/>
</dbReference>
<comment type="caution">
    <text evidence="6">The sequence shown here is derived from an EMBL/GenBank/DDBJ whole genome shotgun (WGS) entry which is preliminary data.</text>
</comment>
<dbReference type="PRINTS" id="PR00038">
    <property type="entry name" value="HTHLUXR"/>
</dbReference>
<dbReference type="Gene3D" id="1.10.10.10">
    <property type="entry name" value="Winged helix-like DNA-binding domain superfamily/Winged helix DNA-binding domain"/>
    <property type="match status" value="1"/>
</dbReference>
<dbReference type="PROSITE" id="PS50110">
    <property type="entry name" value="RESPONSE_REGULATORY"/>
    <property type="match status" value="1"/>
</dbReference>
<feature type="domain" description="Response regulatory" evidence="5">
    <location>
        <begin position="3"/>
        <end position="120"/>
    </location>
</feature>
<dbReference type="InterPro" id="IPR001789">
    <property type="entry name" value="Sig_transdc_resp-reg_receiver"/>
</dbReference>
<dbReference type="PROSITE" id="PS00622">
    <property type="entry name" value="HTH_LUXR_1"/>
    <property type="match status" value="1"/>
</dbReference>
<dbReference type="InterPro" id="IPR058245">
    <property type="entry name" value="NreC/VraR/RcsB-like_REC"/>
</dbReference>
<dbReference type="GO" id="GO:0000160">
    <property type="term" value="P:phosphorelay signal transduction system"/>
    <property type="evidence" value="ECO:0007669"/>
    <property type="project" value="InterPro"/>
</dbReference>
<feature type="domain" description="HTH luxR-type" evidence="4">
    <location>
        <begin position="144"/>
        <end position="209"/>
    </location>
</feature>
<dbReference type="Pfam" id="PF00072">
    <property type="entry name" value="Response_reg"/>
    <property type="match status" value="1"/>
</dbReference>
<dbReference type="Gene3D" id="3.40.50.2300">
    <property type="match status" value="1"/>
</dbReference>
<dbReference type="SUPFAM" id="SSF46894">
    <property type="entry name" value="C-terminal effector domain of the bipartite response regulators"/>
    <property type="match status" value="1"/>
</dbReference>